<dbReference type="Gene3D" id="3.30.870.10">
    <property type="entry name" value="Endonuclease Chain A"/>
    <property type="match status" value="1"/>
</dbReference>
<comment type="caution">
    <text evidence="1">The sequence shown here is derived from an EMBL/GenBank/DDBJ whole genome shotgun (WGS) entry which is preliminary data.</text>
</comment>
<sequence>METIVVSDRVRELLDGCTVEAAVFTTYTFEPEFFELEVIPLLLPGSIPYSSDARVKQFQVREKLRTTGLPLEVFFDLKIFRQEGNTSPAMEYLFHGVHLGNNAFHPKVGLILVYDPNYERRCLLVGAGSNNLTRAGWWDNIECMHWEVLWQDEAPRQFLKQLRDDVTWLQAQRQLPGGGDPSALDRIGLFLTECRSTRNASSAAYYELNRNKERHNLPNFLRKQARDNFTYNNWTLEIISPFFAEDPENDLADFFDDLGVQEIHILLPLDAEGNALCTPAYFERINAEEYLHWARWRDEVATQLGTKGQVFRRLHAKMYHFYNRKQSWLFVGSVNFSHKAMYDNSEAGFFTKLDRAGPLLEPIKRLANIHPIEALDLPPGNEVDEDTDLPRIVLAYDWVEQRLRGACEKNQGYTINILTPEGSAAVEGYAVTGSGTQWEGEVTALETLLRNGSLVKVSGINTRSAKPFPSHRVMLQQTGWTHKPMEIPDLTPAQIMAIYADLSPERREQIALNEMIRKLVDLGEAGDLTGPTDDLVVKQFFSEYAEIFHAFRHFNKRLGELVETDNQKQLAYYLSGTGMDSLPVLIDHICGEEAKLDSVTAYLMLLCVQEIYTTPAYVKDKSTKKHLDRTRQAIKVLKTGDAIRIEPRPGISRKAFFDWFEKQFYANYTARGHQS</sequence>
<dbReference type="AlphaFoldDB" id="A0A4Z0LXZ1"/>
<dbReference type="EMBL" id="SRLE01000011">
    <property type="protein sequence ID" value="TGD72202.1"/>
    <property type="molecule type" value="Genomic_DNA"/>
</dbReference>
<name>A0A4Z0LXZ1_9GAMM</name>
<dbReference type="OrthoDB" id="8769320at2"/>
<accession>A0A4Z0LXZ1</accession>
<dbReference type="CDD" id="cd09117">
    <property type="entry name" value="PLDc_Bfil_DEXD_like"/>
    <property type="match status" value="1"/>
</dbReference>
<evidence type="ECO:0000313" key="2">
    <source>
        <dbReference type="Proteomes" id="UP000298050"/>
    </source>
</evidence>
<dbReference type="RefSeq" id="WP_135445691.1">
    <property type="nucleotide sequence ID" value="NZ_SRLE01000011.1"/>
</dbReference>
<reference evidence="1 2" key="1">
    <citation type="submission" date="2019-04" db="EMBL/GenBank/DDBJ databases">
        <title>Taxonomy of novel Haliea sp. from mangrove soil of West Coast of India.</title>
        <authorList>
            <person name="Verma A."/>
            <person name="Kumar P."/>
            <person name="Krishnamurthi S."/>
        </authorList>
    </citation>
    <scope>NUCLEOTIDE SEQUENCE [LARGE SCALE GENOMIC DNA]</scope>
    <source>
        <strain evidence="1 2">SAOS-164</strain>
    </source>
</reference>
<dbReference type="Proteomes" id="UP000298050">
    <property type="component" value="Unassembled WGS sequence"/>
</dbReference>
<gene>
    <name evidence="1" type="ORF">E4634_16170</name>
</gene>
<protein>
    <submittedName>
        <fullName evidence="1">Uncharacterized protein</fullName>
    </submittedName>
</protein>
<evidence type="ECO:0000313" key="1">
    <source>
        <dbReference type="EMBL" id="TGD72202.1"/>
    </source>
</evidence>
<dbReference type="SUPFAM" id="SSF56024">
    <property type="entry name" value="Phospholipase D/nuclease"/>
    <property type="match status" value="1"/>
</dbReference>
<keyword evidence="2" id="KW-1185">Reference proteome</keyword>
<organism evidence="1 2">
    <name type="scientific">Mangrovimicrobium sediminis</name>
    <dbReference type="NCBI Taxonomy" id="2562682"/>
    <lineage>
        <taxon>Bacteria</taxon>
        <taxon>Pseudomonadati</taxon>
        <taxon>Pseudomonadota</taxon>
        <taxon>Gammaproteobacteria</taxon>
        <taxon>Cellvibrionales</taxon>
        <taxon>Halieaceae</taxon>
        <taxon>Mangrovimicrobium</taxon>
    </lineage>
</organism>
<proteinExistence type="predicted"/>